<keyword evidence="2" id="KW-0496">Mitochondrion</keyword>
<feature type="transmembrane region" description="Helical" evidence="1">
    <location>
        <begin position="47"/>
        <end position="66"/>
    </location>
</feature>
<geneLocation type="mitochondrion" evidence="2"/>
<reference evidence="2" key="1">
    <citation type="journal article" date="2015" name="Genome Biol. Evol.">
        <title>Organellar Genomes of White Spruce (Picea glauca): Assembly and Annotation.</title>
        <authorList>
            <person name="Jackman S.D."/>
            <person name="Warren R.L."/>
            <person name="Gibb E.A."/>
            <person name="Vandervalk B.P."/>
            <person name="Mohamadi H."/>
            <person name="Chu J."/>
            <person name="Raymond A."/>
            <person name="Pleasance S."/>
            <person name="Coope R."/>
            <person name="Wildung M.R."/>
            <person name="Ritland C.E."/>
            <person name="Bousquet J."/>
            <person name="Jones S.J."/>
            <person name="Bohlmann J."/>
            <person name="Birol I."/>
        </authorList>
    </citation>
    <scope>NUCLEOTIDE SEQUENCE [LARGE SCALE GENOMIC DNA]</scope>
    <source>
        <tissue evidence="2">Flushing bud</tissue>
    </source>
</reference>
<keyword evidence="1" id="KW-0812">Transmembrane</keyword>
<evidence type="ECO:0000313" key="2">
    <source>
        <dbReference type="EMBL" id="KUM46292.1"/>
    </source>
</evidence>
<keyword evidence="1" id="KW-1133">Transmembrane helix</keyword>
<keyword evidence="1" id="KW-0472">Membrane</keyword>
<dbReference type="EMBL" id="LKAM01000012">
    <property type="protein sequence ID" value="KUM46292.1"/>
    <property type="molecule type" value="Genomic_DNA"/>
</dbReference>
<organism evidence="2">
    <name type="scientific">Picea glauca</name>
    <name type="common">White spruce</name>
    <name type="synonym">Pinus glauca</name>
    <dbReference type="NCBI Taxonomy" id="3330"/>
    <lineage>
        <taxon>Eukaryota</taxon>
        <taxon>Viridiplantae</taxon>
        <taxon>Streptophyta</taxon>
        <taxon>Embryophyta</taxon>
        <taxon>Tracheophyta</taxon>
        <taxon>Spermatophyta</taxon>
        <taxon>Pinopsida</taxon>
        <taxon>Pinidae</taxon>
        <taxon>Conifers I</taxon>
        <taxon>Pinales</taxon>
        <taxon>Pinaceae</taxon>
        <taxon>Picea</taxon>
    </lineage>
</organism>
<evidence type="ECO:0000256" key="1">
    <source>
        <dbReference type="SAM" id="Phobius"/>
    </source>
</evidence>
<dbReference type="AlphaFoldDB" id="A0A101LVV9"/>
<protein>
    <submittedName>
        <fullName evidence="2">Uncharacterized protein</fullName>
    </submittedName>
</protein>
<accession>A0A101LVV9</accession>
<name>A0A101LVV9_PICGL</name>
<proteinExistence type="predicted"/>
<sequence>MINSTTLLGNSTTLLVTGSPAPLLPWLLWIGFFYWVGLAHVTHVTHVAHVTLVAFSPSFYLSIWVGKSGCG</sequence>
<comment type="caution">
    <text evidence="2">The sequence shown here is derived from an EMBL/GenBank/DDBJ whole genome shotgun (WGS) entry which is preliminary data.</text>
</comment>
<feature type="transmembrane region" description="Helical" evidence="1">
    <location>
        <begin position="12"/>
        <end position="35"/>
    </location>
</feature>
<gene>
    <name evidence="2" type="ORF">ABT39_MTgene1798</name>
</gene>